<dbReference type="PIRSF" id="PIRSF029256">
    <property type="entry name" value="SpoU_TrmH_prd"/>
    <property type="match status" value="1"/>
</dbReference>
<dbReference type="PATRIC" id="fig|679201.3.peg.524"/>
<comment type="catalytic activity">
    <reaction evidence="6">
        <text>5-carboxymethylaminomethyluridine(34) in tRNA(Leu) + S-adenosyl-L-methionine = 5-carboxymethylaminomethyl-2'-O-methyluridine(34) in tRNA(Leu) + S-adenosyl-L-homocysteine + H(+)</text>
        <dbReference type="Rhea" id="RHEA:43088"/>
        <dbReference type="Rhea" id="RHEA-COMP:10333"/>
        <dbReference type="Rhea" id="RHEA-COMP:10334"/>
        <dbReference type="ChEBI" id="CHEBI:15378"/>
        <dbReference type="ChEBI" id="CHEBI:57856"/>
        <dbReference type="ChEBI" id="CHEBI:59789"/>
        <dbReference type="ChEBI" id="CHEBI:74508"/>
        <dbReference type="ChEBI" id="CHEBI:74511"/>
        <dbReference type="EC" id="2.1.1.207"/>
    </reaction>
</comment>
<evidence type="ECO:0000313" key="10">
    <source>
        <dbReference type="Proteomes" id="UP000004129"/>
    </source>
</evidence>
<evidence type="ECO:0000256" key="2">
    <source>
        <dbReference type="ARBA" id="ARBA00022603"/>
    </source>
</evidence>
<dbReference type="EMBL" id="ACZM01000004">
    <property type="protein sequence ID" value="EHG21818.1"/>
    <property type="molecule type" value="Genomic_DNA"/>
</dbReference>
<keyword evidence="2 6" id="KW-0489">Methyltransferase</keyword>
<keyword evidence="5 6" id="KW-0819">tRNA processing</keyword>
<dbReference type="Proteomes" id="UP000004129">
    <property type="component" value="Unassembled WGS sequence"/>
</dbReference>
<dbReference type="GO" id="GO:0002130">
    <property type="term" value="P:wobble position ribose methylation"/>
    <property type="evidence" value="ECO:0007669"/>
    <property type="project" value="TreeGrafter"/>
</dbReference>
<evidence type="ECO:0000313" key="9">
    <source>
        <dbReference type="EMBL" id="EHG21818.1"/>
    </source>
</evidence>
<dbReference type="GO" id="GO:0005737">
    <property type="term" value="C:cytoplasm"/>
    <property type="evidence" value="ECO:0007669"/>
    <property type="project" value="UniProtKB-SubCell"/>
</dbReference>
<name>G5GMP0_9FIRM</name>
<comment type="caution">
    <text evidence="9">The sequence shown here is derived from an EMBL/GenBank/DDBJ whole genome shotgun (WGS) entry which is preliminary data.</text>
</comment>
<dbReference type="PANTHER" id="PTHR42971">
    <property type="entry name" value="TRNA (CYTIDINE(34)-2'-O)-METHYLTRANSFERASE"/>
    <property type="match status" value="1"/>
</dbReference>
<dbReference type="GO" id="GO:0141098">
    <property type="term" value="F:tRNA (cytidine(34)-2'-O)-methyltransferase activity"/>
    <property type="evidence" value="ECO:0007669"/>
    <property type="project" value="RHEA"/>
</dbReference>
<proteinExistence type="inferred from homology"/>
<evidence type="ECO:0000256" key="6">
    <source>
        <dbReference type="HAMAP-Rule" id="MF_01885"/>
    </source>
</evidence>
<dbReference type="FunFam" id="3.40.1280.10:FF:000002">
    <property type="entry name" value="Peptidylprolyl isomerase"/>
    <property type="match status" value="1"/>
</dbReference>
<keyword evidence="1 6" id="KW-0963">Cytoplasm</keyword>
<dbReference type="GO" id="GO:0141102">
    <property type="term" value="F:tRNA (5-carboxymethylaminomethyluridine(34)-2'-O)-methyltransferase activity"/>
    <property type="evidence" value="ECO:0007669"/>
    <property type="project" value="RHEA"/>
</dbReference>
<dbReference type="HAMAP" id="MF_01885">
    <property type="entry name" value="tRNA_methyltr_TrmL"/>
    <property type="match status" value="1"/>
</dbReference>
<comment type="subcellular location">
    <subcellularLocation>
        <location evidence="6">Cytoplasm</location>
    </subcellularLocation>
</comment>
<keyword evidence="4 6" id="KW-0949">S-adenosyl-L-methionine</keyword>
<dbReference type="Gene3D" id="3.40.1280.10">
    <property type="match status" value="1"/>
</dbReference>
<dbReference type="InterPro" id="IPR016914">
    <property type="entry name" value="TrmL"/>
</dbReference>
<evidence type="ECO:0000256" key="5">
    <source>
        <dbReference type="ARBA" id="ARBA00022694"/>
    </source>
</evidence>
<evidence type="ECO:0000256" key="1">
    <source>
        <dbReference type="ARBA" id="ARBA00022490"/>
    </source>
</evidence>
<dbReference type="Pfam" id="PF00588">
    <property type="entry name" value="SpoU_methylase"/>
    <property type="match status" value="1"/>
</dbReference>
<comment type="caution">
    <text evidence="6">Lacks conserved residue(s) required for the propagation of feature annotation.</text>
</comment>
<protein>
    <recommendedName>
        <fullName evidence="6">Putative tRNA (cytidine(34)-2'-O)-methyltransferase</fullName>
        <ecNumber evidence="6">2.1.1.207</ecNumber>
    </recommendedName>
    <alternativeName>
        <fullName evidence="6">tRNA (cytidine/uridine-2'-O-)-methyltransferase</fullName>
    </alternativeName>
</protein>
<dbReference type="InterPro" id="IPR029026">
    <property type="entry name" value="tRNA_m1G_MTases_N"/>
</dbReference>
<evidence type="ECO:0000256" key="4">
    <source>
        <dbReference type="ARBA" id="ARBA00022691"/>
    </source>
</evidence>
<dbReference type="eggNOG" id="COG0219">
    <property type="taxonomic scope" value="Bacteria"/>
</dbReference>
<dbReference type="STRING" id="679201.HMPREF9334_00521"/>
<feature type="binding site" evidence="6 7">
    <location>
        <position position="128"/>
    </location>
    <ligand>
        <name>S-adenosyl-L-methionine</name>
        <dbReference type="ChEBI" id="CHEBI:59789"/>
    </ligand>
</feature>
<dbReference type="SUPFAM" id="SSF75217">
    <property type="entry name" value="alpha/beta knot"/>
    <property type="match status" value="1"/>
</dbReference>
<evidence type="ECO:0000256" key="7">
    <source>
        <dbReference type="PIRSR" id="PIRSR029256-1"/>
    </source>
</evidence>
<feature type="binding site" evidence="6 7">
    <location>
        <position position="120"/>
    </location>
    <ligand>
        <name>S-adenosyl-L-methionine</name>
        <dbReference type="ChEBI" id="CHEBI:59789"/>
    </ligand>
</feature>
<reference evidence="9 10" key="1">
    <citation type="submission" date="2011-08" db="EMBL/GenBank/DDBJ databases">
        <title>The Genome Sequence of Selenomonas infelix ATCC 43532.</title>
        <authorList>
            <consortium name="The Broad Institute Genome Sequencing Platform"/>
            <person name="Earl A."/>
            <person name="Ward D."/>
            <person name="Feldgarden M."/>
            <person name="Gevers D."/>
            <person name="Izard J."/>
            <person name="Blanton J.M."/>
            <person name="Baranova O.V."/>
            <person name="Dewhirst F.E."/>
            <person name="Young S.K."/>
            <person name="Zeng Q."/>
            <person name="Gargeya S."/>
            <person name="Fitzgerald M."/>
            <person name="Haas B."/>
            <person name="Abouelleil A."/>
            <person name="Alvarado L."/>
            <person name="Arachchi H.M."/>
            <person name="Berlin A."/>
            <person name="Brown A."/>
            <person name="Chapman S.B."/>
            <person name="Chen Z."/>
            <person name="Dunbar C."/>
            <person name="Freedman E."/>
            <person name="Gearin G."/>
            <person name="Gellesch M."/>
            <person name="Goldberg J."/>
            <person name="Griggs A."/>
            <person name="Gujja S."/>
            <person name="Heiman D."/>
            <person name="Howarth C."/>
            <person name="Larson L."/>
            <person name="Lui A."/>
            <person name="MacDonald P.J.P."/>
            <person name="Montmayeur A."/>
            <person name="Murphy C."/>
            <person name="Neiman D."/>
            <person name="Pearson M."/>
            <person name="Priest M."/>
            <person name="Roberts A."/>
            <person name="Saif S."/>
            <person name="Shea T."/>
            <person name="Shenoy N."/>
            <person name="Sisk P."/>
            <person name="Stolte C."/>
            <person name="Sykes S."/>
            <person name="Wortman J."/>
            <person name="Nusbaum C."/>
            <person name="Birren B."/>
        </authorList>
    </citation>
    <scope>NUCLEOTIDE SEQUENCE [LARGE SCALE GENOMIC DNA]</scope>
    <source>
        <strain evidence="9 10">ATCC 43532</strain>
    </source>
</reference>
<sequence length="164" mass="17931">MHIVLVEPEIPGNTGNIARLCAGTGIELHLVRPLGFSTDDKYLKRAGLDYWHLVKVHYHDSFDEVQVKYEGHPFYFCTTKAAQIYSDIAYTSDVFLVFGKETAGLPESLLAANEAHTIRIPMHAGARSLNLSNAVAVVAYEALRQNAFVELSLAGTGCGGSHKI</sequence>
<feature type="binding site" evidence="6 7">
    <location>
        <position position="99"/>
    </location>
    <ligand>
        <name>S-adenosyl-L-methionine</name>
        <dbReference type="ChEBI" id="CHEBI:59789"/>
    </ligand>
</feature>
<dbReference type="OrthoDB" id="9789043at2"/>
<dbReference type="EC" id="2.1.1.207" evidence="6"/>
<dbReference type="HOGENOM" id="CLU_110125_1_0_9"/>
<comment type="function">
    <text evidence="6">Could methylate the ribose at the nucleotide 34 wobble position in tRNA.</text>
</comment>
<dbReference type="InterPro" id="IPR029028">
    <property type="entry name" value="Alpha/beta_knot_MTases"/>
</dbReference>
<dbReference type="CDD" id="cd18094">
    <property type="entry name" value="SpoU-like_TrmL"/>
    <property type="match status" value="1"/>
</dbReference>
<gene>
    <name evidence="9" type="ORF">HMPREF9334_00521</name>
</gene>
<keyword evidence="10" id="KW-1185">Reference proteome</keyword>
<dbReference type="GO" id="GO:0042802">
    <property type="term" value="F:identical protein binding"/>
    <property type="evidence" value="ECO:0007669"/>
    <property type="project" value="UniProtKB-ARBA"/>
</dbReference>
<evidence type="ECO:0000256" key="3">
    <source>
        <dbReference type="ARBA" id="ARBA00022679"/>
    </source>
</evidence>
<dbReference type="InterPro" id="IPR001537">
    <property type="entry name" value="SpoU_MeTrfase"/>
</dbReference>
<dbReference type="RefSeq" id="WP_006691971.1">
    <property type="nucleotide sequence ID" value="NZ_JH376797.1"/>
</dbReference>
<feature type="domain" description="tRNA/rRNA methyltransferase SpoU type" evidence="8">
    <location>
        <begin position="1"/>
        <end position="140"/>
    </location>
</feature>
<comment type="catalytic activity">
    <reaction evidence="6">
        <text>cytidine(34) in tRNA + S-adenosyl-L-methionine = 2'-O-methylcytidine(34) in tRNA + S-adenosyl-L-homocysteine + H(+)</text>
        <dbReference type="Rhea" id="RHEA:43084"/>
        <dbReference type="Rhea" id="RHEA-COMP:10331"/>
        <dbReference type="Rhea" id="RHEA-COMP:10332"/>
        <dbReference type="ChEBI" id="CHEBI:15378"/>
        <dbReference type="ChEBI" id="CHEBI:57856"/>
        <dbReference type="ChEBI" id="CHEBI:59789"/>
        <dbReference type="ChEBI" id="CHEBI:74495"/>
        <dbReference type="ChEBI" id="CHEBI:82748"/>
        <dbReference type="EC" id="2.1.1.207"/>
    </reaction>
</comment>
<comment type="similarity">
    <text evidence="6">Belongs to the class IV-like SAM-binding methyltransferase superfamily. RNA methyltransferase TrmH family. TrmL subfamily.</text>
</comment>
<evidence type="ECO:0000259" key="8">
    <source>
        <dbReference type="Pfam" id="PF00588"/>
    </source>
</evidence>
<dbReference type="AlphaFoldDB" id="G5GMP0"/>
<dbReference type="PANTHER" id="PTHR42971:SF1">
    <property type="entry name" value="TRNA (CYTIDINE(34)-2'-O)-METHYLTRANSFERASE"/>
    <property type="match status" value="1"/>
</dbReference>
<keyword evidence="3 6" id="KW-0808">Transferase</keyword>
<organism evidence="9 10">
    <name type="scientific">Selenomonas infelix ATCC 43532</name>
    <dbReference type="NCBI Taxonomy" id="679201"/>
    <lineage>
        <taxon>Bacteria</taxon>
        <taxon>Bacillati</taxon>
        <taxon>Bacillota</taxon>
        <taxon>Negativicutes</taxon>
        <taxon>Selenomonadales</taxon>
        <taxon>Selenomonadaceae</taxon>
        <taxon>Selenomonas</taxon>
    </lineage>
</organism>
<accession>G5GMP0</accession>
<dbReference type="GO" id="GO:0003723">
    <property type="term" value="F:RNA binding"/>
    <property type="evidence" value="ECO:0007669"/>
    <property type="project" value="InterPro"/>
</dbReference>